<proteinExistence type="predicted"/>
<feature type="active site" description="Tele-phosphohistidine intermediate" evidence="1">
    <location>
        <position position="9"/>
    </location>
</feature>
<dbReference type="PANTHER" id="PTHR48100:SF1">
    <property type="entry name" value="HISTIDINE PHOSPHATASE FAMILY PROTEIN-RELATED"/>
    <property type="match status" value="1"/>
</dbReference>
<gene>
    <name evidence="3" type="primary">gpmB_1</name>
    <name evidence="3" type="ORF">IWT126_00010</name>
</gene>
<dbReference type="CDD" id="cd07067">
    <property type="entry name" value="HP_PGM_like"/>
    <property type="match status" value="1"/>
</dbReference>
<protein>
    <submittedName>
        <fullName evidence="3">Phosphoglycerate mutase</fullName>
    </submittedName>
</protein>
<feature type="binding site" evidence="2">
    <location>
        <position position="61"/>
    </location>
    <ligand>
        <name>substrate</name>
    </ligand>
</feature>
<dbReference type="InterPro" id="IPR050275">
    <property type="entry name" value="PGM_Phosphatase"/>
</dbReference>
<accession>A0A1Z5H4A0</accession>
<feature type="binding site" evidence="2">
    <location>
        <begin position="8"/>
        <end position="15"/>
    </location>
    <ligand>
        <name>substrate</name>
    </ligand>
</feature>
<evidence type="ECO:0000313" key="3">
    <source>
        <dbReference type="EMBL" id="GAT17754.1"/>
    </source>
</evidence>
<dbReference type="EMBL" id="BCMG01000001">
    <property type="protein sequence ID" value="GAT17754.1"/>
    <property type="molecule type" value="Genomic_DNA"/>
</dbReference>
<dbReference type="Pfam" id="PF00300">
    <property type="entry name" value="His_Phos_1"/>
    <property type="match status" value="1"/>
</dbReference>
<comment type="caution">
    <text evidence="3">The sequence shown here is derived from an EMBL/GenBank/DDBJ whole genome shotgun (WGS) entry which is preliminary data.</text>
</comment>
<dbReference type="RefSeq" id="WP_089135946.1">
    <property type="nucleotide sequence ID" value="NZ_BCMG01000001.1"/>
</dbReference>
<dbReference type="InterPro" id="IPR013078">
    <property type="entry name" value="His_Pase_superF_clade-1"/>
</dbReference>
<evidence type="ECO:0000256" key="2">
    <source>
        <dbReference type="PIRSR" id="PIRSR613078-2"/>
    </source>
</evidence>
<dbReference type="GO" id="GO:0005737">
    <property type="term" value="C:cytoplasm"/>
    <property type="evidence" value="ECO:0007669"/>
    <property type="project" value="TreeGrafter"/>
</dbReference>
<dbReference type="SMART" id="SM00855">
    <property type="entry name" value="PGAM"/>
    <property type="match status" value="1"/>
</dbReference>
<dbReference type="PANTHER" id="PTHR48100">
    <property type="entry name" value="BROAD-SPECIFICITY PHOSPHATASE YOR283W-RELATED"/>
    <property type="match status" value="1"/>
</dbReference>
<dbReference type="STRING" id="1302250.GCA_001313225_00014"/>
<dbReference type="GO" id="GO:0016791">
    <property type="term" value="F:phosphatase activity"/>
    <property type="evidence" value="ECO:0007669"/>
    <property type="project" value="TreeGrafter"/>
</dbReference>
<dbReference type="OrthoDB" id="9782128at2"/>
<dbReference type="InterPro" id="IPR029033">
    <property type="entry name" value="His_PPase_superfam"/>
</dbReference>
<dbReference type="Gene3D" id="3.40.50.1240">
    <property type="entry name" value="Phosphoglycerate mutase-like"/>
    <property type="match status" value="1"/>
</dbReference>
<sequence>MTEFYFIRHGQTEGNALGLKQGTMISNITLLNETGKKQAQHLHDHFDIQFADQLIVSPLQRTQDTAAILNATAGLPTQTDSRLLEISYGKWDGLKNRELQAKYTDVFDPVLHDVLPDYTKYATDGETFEHVVQRVTDFMTDYASQAKDGKYIVVTHGFTVKAAALAALQPQDPMTLPEPDNTSVTKISLIDGRYYVWFYNRLY</sequence>
<feature type="binding site" evidence="2">
    <location>
        <begin position="85"/>
        <end position="88"/>
    </location>
    <ligand>
        <name>substrate</name>
    </ligand>
</feature>
<feature type="active site" description="Proton donor/acceptor" evidence="1">
    <location>
        <position position="85"/>
    </location>
</feature>
<keyword evidence="4" id="KW-1185">Reference proteome</keyword>
<evidence type="ECO:0000256" key="1">
    <source>
        <dbReference type="PIRSR" id="PIRSR613078-1"/>
    </source>
</evidence>
<dbReference type="AlphaFoldDB" id="A0A1Z5H4A0"/>
<dbReference type="SUPFAM" id="SSF53254">
    <property type="entry name" value="Phosphoglycerate mutase-like"/>
    <property type="match status" value="1"/>
</dbReference>
<reference evidence="3 4" key="1">
    <citation type="submission" date="2015-11" db="EMBL/GenBank/DDBJ databases">
        <title>Draft genome sequences of new species of the genus Lactobacillus isolated from orchardgrass silage.</title>
        <authorList>
            <person name="Tohno M."/>
            <person name="Tanizawa Y."/>
            <person name="Arita M."/>
        </authorList>
    </citation>
    <scope>NUCLEOTIDE SEQUENCE [LARGE SCALE GENOMIC DNA]</scope>
    <source>
        <strain evidence="3 4">IWT126</strain>
    </source>
</reference>
<name>A0A1Z5H4A0_9LACO</name>
<evidence type="ECO:0000313" key="4">
    <source>
        <dbReference type="Proteomes" id="UP000198402"/>
    </source>
</evidence>
<dbReference type="Proteomes" id="UP000198402">
    <property type="component" value="Unassembled WGS sequence"/>
</dbReference>
<organism evidence="3 4">
    <name type="scientific">Secundilactobacillus silagei JCM 19001</name>
    <dbReference type="NCBI Taxonomy" id="1302250"/>
    <lineage>
        <taxon>Bacteria</taxon>
        <taxon>Bacillati</taxon>
        <taxon>Bacillota</taxon>
        <taxon>Bacilli</taxon>
        <taxon>Lactobacillales</taxon>
        <taxon>Lactobacillaceae</taxon>
        <taxon>Secundilactobacillus</taxon>
    </lineage>
</organism>